<dbReference type="Gene3D" id="3.40.50.300">
    <property type="entry name" value="P-loop containing nucleotide triphosphate hydrolases"/>
    <property type="match status" value="1"/>
</dbReference>
<dbReference type="InterPro" id="IPR056884">
    <property type="entry name" value="NPHP3-like_N"/>
</dbReference>
<dbReference type="Pfam" id="PF12796">
    <property type="entry name" value="Ank_2"/>
    <property type="match status" value="1"/>
</dbReference>
<name>A0A550BXS0_9AGAR</name>
<gene>
    <name evidence="4" type="ORF">BD626DRAFT_586757</name>
</gene>
<keyword evidence="5" id="KW-1185">Reference proteome</keyword>
<feature type="repeat" description="ANK" evidence="2">
    <location>
        <begin position="547"/>
        <end position="579"/>
    </location>
</feature>
<dbReference type="SMART" id="SM00382">
    <property type="entry name" value="AAA"/>
    <property type="match status" value="1"/>
</dbReference>
<evidence type="ECO:0000256" key="1">
    <source>
        <dbReference type="ARBA" id="ARBA00022737"/>
    </source>
</evidence>
<evidence type="ECO:0000259" key="3">
    <source>
        <dbReference type="SMART" id="SM00382"/>
    </source>
</evidence>
<keyword evidence="1" id="KW-0677">Repeat</keyword>
<comment type="caution">
    <text evidence="4">The sequence shown here is derived from an EMBL/GenBank/DDBJ whole genome shotgun (WGS) entry which is preliminary data.</text>
</comment>
<dbReference type="SUPFAM" id="SSF48403">
    <property type="entry name" value="Ankyrin repeat"/>
    <property type="match status" value="1"/>
</dbReference>
<dbReference type="Gene3D" id="1.25.40.20">
    <property type="entry name" value="Ankyrin repeat-containing domain"/>
    <property type="match status" value="1"/>
</dbReference>
<dbReference type="PROSITE" id="PS50297">
    <property type="entry name" value="ANK_REP_REGION"/>
    <property type="match status" value="3"/>
</dbReference>
<proteinExistence type="predicted"/>
<evidence type="ECO:0000256" key="2">
    <source>
        <dbReference type="PROSITE-ProRule" id="PRU00023"/>
    </source>
</evidence>
<feature type="repeat" description="ANK" evidence="2">
    <location>
        <begin position="580"/>
        <end position="607"/>
    </location>
</feature>
<reference evidence="4 5" key="1">
    <citation type="journal article" date="2019" name="New Phytol.">
        <title>Comparative genomics reveals unique wood-decay strategies and fruiting body development in the Schizophyllaceae.</title>
        <authorList>
            <person name="Almasi E."/>
            <person name="Sahu N."/>
            <person name="Krizsan K."/>
            <person name="Balint B."/>
            <person name="Kovacs G.M."/>
            <person name="Kiss B."/>
            <person name="Cseklye J."/>
            <person name="Drula E."/>
            <person name="Henrissat B."/>
            <person name="Nagy I."/>
            <person name="Chovatia M."/>
            <person name="Adam C."/>
            <person name="LaButti K."/>
            <person name="Lipzen A."/>
            <person name="Riley R."/>
            <person name="Grigoriev I.V."/>
            <person name="Nagy L.G."/>
        </authorList>
    </citation>
    <scope>NUCLEOTIDE SEQUENCE [LARGE SCALE GENOMIC DNA]</scope>
    <source>
        <strain evidence="4 5">NL-1724</strain>
    </source>
</reference>
<dbReference type="InterPro" id="IPR027417">
    <property type="entry name" value="P-loop_NTPase"/>
</dbReference>
<feature type="domain" description="AAA+ ATPase" evidence="3">
    <location>
        <begin position="63"/>
        <end position="216"/>
    </location>
</feature>
<keyword evidence="2" id="KW-0040">ANK repeat</keyword>
<dbReference type="OrthoDB" id="194358at2759"/>
<dbReference type="AlphaFoldDB" id="A0A550BXS0"/>
<dbReference type="Pfam" id="PF00023">
    <property type="entry name" value="Ank"/>
    <property type="match status" value="1"/>
</dbReference>
<dbReference type="PANTHER" id="PTHR10039">
    <property type="entry name" value="AMELOGENIN"/>
    <property type="match status" value="1"/>
</dbReference>
<sequence>MALLRQIDLINLDRKTADLEGIFAWLQFPDSSVKMNNLLDNRAQSTGSWFLDSEEFTASKQRTTKTLLLHGKAGCGKSTMIAAVIRDLQADAASSDAESITLSHLFDTTGSSPRNLRAFLSSLLCQLAYHLPECASRLLKAREDASGRAQLSLDMMRYNLDAVIRATQMHLFVVIDALDEADDPKTTVLFLKHLRTYDNVSLIVSSRMEVAFRADLEALCDTRVAMDVKRVTGDITIVLATYLAPNGLLGDVSNKSLVSDKLREGADGNFRWTVLLARELVDVAGIPFELLRRLEESPKTLASLYDDILARIYKTGAQKSVRNLLVWAVLAVKPLTTAEFAHLMSFDYSYRMPVYDAALNSSADHVVALAGSNFVAVRDGEVRIVHASVKDHLLNPPEDSLELNATKFFHIDTSAAYASMTRTCLAYIRANTDLRSQKHVHHLIWTWVFYIVKVDLARDPDLEQDVIDTLANIDRKDVVTVSLYPAIQTGSTFLATLLIDRLGADVEGKANSLRAPRITSMTFDGQFEAMAPILVDSHFVDDDESQRRCTPLHCAAYHKQVEIVRLLIDKGANIEAQDEAGWTPLRFAASNRHLEIARLFVEHGANVTAVLHIAAQDGNLELARLLLDHRADVEARRKG</sequence>
<dbReference type="SMART" id="SM00248">
    <property type="entry name" value="ANK"/>
    <property type="match status" value="3"/>
</dbReference>
<feature type="repeat" description="ANK" evidence="2">
    <location>
        <begin position="606"/>
        <end position="638"/>
    </location>
</feature>
<dbReference type="Proteomes" id="UP000320762">
    <property type="component" value="Unassembled WGS sequence"/>
</dbReference>
<dbReference type="STRING" id="97359.A0A550BXS0"/>
<dbReference type="Pfam" id="PF24883">
    <property type="entry name" value="NPHP3_N"/>
    <property type="match status" value="1"/>
</dbReference>
<dbReference type="EMBL" id="VDMD01000049">
    <property type="protein sequence ID" value="TRM57341.1"/>
    <property type="molecule type" value="Genomic_DNA"/>
</dbReference>
<protein>
    <recommendedName>
        <fullName evidence="3">AAA+ ATPase domain-containing protein</fullName>
    </recommendedName>
</protein>
<evidence type="ECO:0000313" key="5">
    <source>
        <dbReference type="Proteomes" id="UP000320762"/>
    </source>
</evidence>
<accession>A0A550BXS0</accession>
<dbReference type="SUPFAM" id="SSF52540">
    <property type="entry name" value="P-loop containing nucleoside triphosphate hydrolases"/>
    <property type="match status" value="1"/>
</dbReference>
<organism evidence="4 5">
    <name type="scientific">Schizophyllum amplum</name>
    <dbReference type="NCBI Taxonomy" id="97359"/>
    <lineage>
        <taxon>Eukaryota</taxon>
        <taxon>Fungi</taxon>
        <taxon>Dikarya</taxon>
        <taxon>Basidiomycota</taxon>
        <taxon>Agaricomycotina</taxon>
        <taxon>Agaricomycetes</taxon>
        <taxon>Agaricomycetidae</taxon>
        <taxon>Agaricales</taxon>
        <taxon>Schizophyllaceae</taxon>
        <taxon>Schizophyllum</taxon>
    </lineage>
</organism>
<dbReference type="PROSITE" id="PS50088">
    <property type="entry name" value="ANK_REPEAT"/>
    <property type="match status" value="3"/>
</dbReference>
<evidence type="ECO:0000313" key="4">
    <source>
        <dbReference type="EMBL" id="TRM57341.1"/>
    </source>
</evidence>
<dbReference type="InterPro" id="IPR002110">
    <property type="entry name" value="Ankyrin_rpt"/>
</dbReference>
<dbReference type="InterPro" id="IPR003593">
    <property type="entry name" value="AAA+_ATPase"/>
</dbReference>
<dbReference type="InterPro" id="IPR036770">
    <property type="entry name" value="Ankyrin_rpt-contain_sf"/>
</dbReference>